<accession>A0A1Y4LAE5</accession>
<dbReference type="PANTHER" id="PTHR46638">
    <property type="entry name" value="CORRINOID ADENOSYLTRANSFERASE"/>
    <property type="match status" value="1"/>
</dbReference>
<organism evidence="1 2">
    <name type="scientific">Butyricicoccus pullicaecorum</name>
    <dbReference type="NCBI Taxonomy" id="501571"/>
    <lineage>
        <taxon>Bacteria</taxon>
        <taxon>Bacillati</taxon>
        <taxon>Bacillota</taxon>
        <taxon>Clostridia</taxon>
        <taxon>Eubacteriales</taxon>
        <taxon>Butyricicoccaceae</taxon>
        <taxon>Butyricicoccus</taxon>
    </lineage>
</organism>
<dbReference type="PIRSF" id="PIRSF015617">
    <property type="entry name" value="Adensltrnsf_CobA"/>
    <property type="match status" value="1"/>
</dbReference>
<dbReference type="AlphaFoldDB" id="A0A1Y4LAE5"/>
<dbReference type="InterPro" id="IPR027417">
    <property type="entry name" value="P-loop_NTPase"/>
</dbReference>
<dbReference type="EMBL" id="NFKK01000003">
    <property type="protein sequence ID" value="OUP53693.1"/>
    <property type="molecule type" value="Genomic_DNA"/>
</dbReference>
<dbReference type="PANTHER" id="PTHR46638:SF1">
    <property type="entry name" value="CORRINOID ADENOSYLTRANSFERASE"/>
    <property type="match status" value="1"/>
</dbReference>
<evidence type="ECO:0008006" key="3">
    <source>
        <dbReference type="Google" id="ProtNLM"/>
    </source>
</evidence>
<dbReference type="SUPFAM" id="SSF52540">
    <property type="entry name" value="P-loop containing nucleoside triphosphate hydrolases"/>
    <property type="match status" value="1"/>
</dbReference>
<name>A0A1Y4LAE5_9FIRM</name>
<dbReference type="GO" id="GO:0005524">
    <property type="term" value="F:ATP binding"/>
    <property type="evidence" value="ECO:0007669"/>
    <property type="project" value="InterPro"/>
</dbReference>
<sequence>MRENGLVHIYCGDGKGKTTAAMGLALRSIGHRKPVVIAQFLKDGTSGECRFLGALDQVTVLAANPVGKFSFAMNDTEKEVTKNAIVRTFEAATQFAVREHAFLLILDEVCAAITCGFLEEERVLSFLQNKPDTLEVVMTGRDPSERLQAEADYISEICKRKHPFDRGIAAREGIEQ</sequence>
<gene>
    <name evidence="1" type="ORF">B5F17_03665</name>
</gene>
<dbReference type="GO" id="GO:0009236">
    <property type="term" value="P:cobalamin biosynthetic process"/>
    <property type="evidence" value="ECO:0007669"/>
    <property type="project" value="InterPro"/>
</dbReference>
<evidence type="ECO:0000313" key="1">
    <source>
        <dbReference type="EMBL" id="OUP53693.1"/>
    </source>
</evidence>
<evidence type="ECO:0000313" key="2">
    <source>
        <dbReference type="Proteomes" id="UP000195897"/>
    </source>
</evidence>
<comment type="caution">
    <text evidence="1">The sequence shown here is derived from an EMBL/GenBank/DDBJ whole genome shotgun (WGS) entry which is preliminary data.</text>
</comment>
<proteinExistence type="predicted"/>
<dbReference type="Proteomes" id="UP000195897">
    <property type="component" value="Unassembled WGS sequence"/>
</dbReference>
<protein>
    <recommendedName>
        <fullName evidence="3">Cob(I)yrinic acid a,c-diamide adenosyltransferase</fullName>
    </recommendedName>
</protein>
<dbReference type="GO" id="GO:0008817">
    <property type="term" value="F:corrinoid adenosyltransferase activity"/>
    <property type="evidence" value="ECO:0007669"/>
    <property type="project" value="InterPro"/>
</dbReference>
<dbReference type="Pfam" id="PF02572">
    <property type="entry name" value="CobA_CobO_BtuR"/>
    <property type="match status" value="1"/>
</dbReference>
<dbReference type="InterPro" id="IPR003724">
    <property type="entry name" value="CblAdoTrfase_CobA"/>
</dbReference>
<dbReference type="RefSeq" id="WP_087370945.1">
    <property type="nucleotide sequence ID" value="NZ_NFKK01000003.1"/>
</dbReference>
<dbReference type="Gene3D" id="3.40.50.300">
    <property type="entry name" value="P-loop containing nucleotide triphosphate hydrolases"/>
    <property type="match status" value="1"/>
</dbReference>
<reference evidence="2" key="1">
    <citation type="submission" date="2017-04" db="EMBL/GenBank/DDBJ databases">
        <title>Function of individual gut microbiota members based on whole genome sequencing of pure cultures obtained from chicken caecum.</title>
        <authorList>
            <person name="Medvecky M."/>
            <person name="Cejkova D."/>
            <person name="Polansky O."/>
            <person name="Karasova D."/>
            <person name="Kubasova T."/>
            <person name="Cizek A."/>
            <person name="Rychlik I."/>
        </authorList>
    </citation>
    <scope>NUCLEOTIDE SEQUENCE [LARGE SCALE GENOMIC DNA]</scope>
    <source>
        <strain evidence="2">An180</strain>
    </source>
</reference>